<dbReference type="KEGG" id="vg:65132681"/>
<accession>A0A7T0M0U5</accession>
<sequence length="722" mass="74626">MADITYMTVTGLWTHIVDDGIVDGDPNPDVVRPTGKVVFAPKPSNTGFVTAGAAGESESVTLAEVPALVAAGVLTDLQGNEGIRLAATIGGNPVRWVAQPTLLYGKKTLPSKSVTFDPPTVGTTLHLNDLFDDIGPQSPLVTTEVKEYRDQAVAARDAAQQIVDDAALGVVPDSGVAARIADPDSESGAAVDARIGAAGLLTQEAADAAYAPKWLPSTAYTAGTLVMLPAPINGPGTRNSSGTSRSSFDATEQGLWTATGSGVSSWDDLEDKPPVIAAGANAGAARTAIGAAPTDSVPAAYQSAITSTIITNELIDDLAEETGYTWAVVDTAGRVAIGVDAAGHVVARLDLADGLVTEAKLATEVADKLVPDGVALPAPLPAGTQAFAITDADDRVAFEIGGDGTTRVQKMWMATQAQVAAANQLAVVTRSNRYRLATFGDSLTRGFGPSADWDPGDAWPAKLGLPAAVSVFNRGVSGQTIDEINLRSGALTLSLAVTGGEIPATTDPVTVTTTQTIGWRPDRTWTFDGTLAGVPGTLTRTGTAMTSFTFARTTPGTAVPVAGTAPFVSAQNVHAADTVVVFAGRNDISYSVTGPHGSIVEHVVEGTAALVEHLTPQVRHVLLVGTINSTAAAAGSAEHTMVTQINTQLAARYPGRFWDLRAWLVHDAIYALGLIPDSTDLANINSDRPPPQIMHDTIHYKQAVAAALGPQIANQLVTRGWV</sequence>
<proteinExistence type="predicted"/>
<protein>
    <submittedName>
        <fullName evidence="1">Minor tail protein</fullName>
    </submittedName>
</protein>
<dbReference type="Pfam" id="PF00657">
    <property type="entry name" value="Lipase_GDSL"/>
    <property type="match status" value="1"/>
</dbReference>
<gene>
    <name evidence="1" type="primary">31</name>
    <name evidence="1" type="ORF">SEA_BLINO_31</name>
</gene>
<dbReference type="GeneID" id="65132681"/>
<dbReference type="InterPro" id="IPR036514">
    <property type="entry name" value="SGNH_hydro_sf"/>
</dbReference>
<reference evidence="1 2" key="1">
    <citation type="submission" date="2020-11" db="EMBL/GenBank/DDBJ databases">
        <authorList>
            <person name="Abbas M."/>
            <person name="Al-Sayah O.M."/>
            <person name="Andersen R.L.H."/>
            <person name="Bergmann J.E."/>
            <person name="Bova E."/>
            <person name="Brown M.E."/>
            <person name="Bubb C.A."/>
            <person name="Burke A.C."/>
            <person name="Callaghan L.J."/>
            <person name="Cen M."/>
            <person name="Choy S."/>
            <person name="Cooney E.A."/>
            <person name="Costea E.M."/>
            <person name="Dean S.N."/>
            <person name="DeRose A."/>
            <person name="Dusenberry H.A."/>
            <person name="English J.H."/>
            <person name="Evans K.M."/>
            <person name="Ganiere N.C."/>
            <person name="Gidwani K.N."/>
            <person name="Giroski J.N."/>
            <person name="Golden E.M."/>
            <person name="Gonzalez D."/>
            <person name="Graham A.P."/>
            <person name="Guo Y."/>
            <person name="Hua K.S."/>
            <person name="Huynh L.M."/>
            <person name="Isaac D.M."/>
            <person name="Karmazyn C.B."/>
            <person name="Keith A.M."/>
            <person name="Khattri M.R."/>
            <person name="Khieu A.S."/>
            <person name="Khripkova S.C."/>
            <person name="Kim J.W."/>
            <person name="Lane S.C."/>
            <person name="Lascola A.T."/>
            <person name="Loui A.O."/>
            <person name="Lux A.T."/>
            <person name="Mannino A.M."/>
            <person name="Marcinko M.S."/>
            <person name="Martin A."/>
            <person name="Marvil H.G."/>
            <person name="May R.M."/>
            <person name="Mihalic J.A."/>
            <person name="Mullen A.E."/>
            <person name="Neal C.V."/>
            <person name="Neal M.A."/>
            <person name="Ortiz G."/>
            <person name="Patel R.U."/>
            <person name="Pathapadu A.S."/>
            <person name="Pellegrino J."/>
            <person name="Perks C.M."/>
            <person name="Peschel J.L."/>
            <person name="Peters W.T."/>
            <person name="Plenty T.M."/>
            <person name="Ramnath S.P."/>
            <person name="Ranatunga R.N."/>
            <person name="Reed E.A."/>
            <person name="Rockhill M.J."/>
            <person name="Rupp J.S."/>
            <person name="Salmon W.P."/>
            <person name="Santora M.A."/>
            <person name="Satcho E.S."/>
            <person name="Sathasivam A."/>
            <person name="Schartner A.G."/>
            <person name="Sergi R."/>
            <person name="Shannon L.C."/>
            <person name="Shay K.-I.J."/>
            <person name="Steinmetz E.L."/>
            <person name="Stern A.M."/>
            <person name="Vanacore A.D."/>
            <person name="Xu K."/>
            <person name="Grousd J.A."/>
            <person name="Warner M.H."/>
            <person name="Garlena R.A."/>
            <person name="Russell D.A."/>
            <person name="Pope W.H."/>
            <person name="Jacobs-Sera D."/>
            <person name="Hatfull G.F."/>
        </authorList>
    </citation>
    <scope>NUCLEOTIDE SEQUENCE [LARGE SCALE GENOMIC DNA]</scope>
</reference>
<dbReference type="Gene3D" id="3.40.50.1110">
    <property type="entry name" value="SGNH hydrolase"/>
    <property type="match status" value="2"/>
</dbReference>
<dbReference type="EMBL" id="MW291016">
    <property type="protein sequence ID" value="QPL13979.1"/>
    <property type="molecule type" value="Genomic_DNA"/>
</dbReference>
<dbReference type="InterPro" id="IPR001087">
    <property type="entry name" value="GDSL"/>
</dbReference>
<organism evidence="1 2">
    <name type="scientific">Gordonia phage Blino</name>
    <dbReference type="NCBI Taxonomy" id="2793696"/>
    <lineage>
        <taxon>Viruses</taxon>
        <taxon>Duplodnaviria</taxon>
        <taxon>Heunggongvirae</taxon>
        <taxon>Uroviricota</taxon>
        <taxon>Caudoviricetes</taxon>
        <taxon>Jujuvirus</taxon>
        <taxon>Jujuvirus blino</taxon>
    </lineage>
</organism>
<dbReference type="SUPFAM" id="SSF52266">
    <property type="entry name" value="SGNH hydrolase"/>
    <property type="match status" value="1"/>
</dbReference>
<evidence type="ECO:0000313" key="1">
    <source>
        <dbReference type="EMBL" id="QPL13979.1"/>
    </source>
</evidence>
<name>A0A7T0M0U5_9CAUD</name>
<dbReference type="GO" id="GO:0016788">
    <property type="term" value="F:hydrolase activity, acting on ester bonds"/>
    <property type="evidence" value="ECO:0007669"/>
    <property type="project" value="InterPro"/>
</dbReference>
<evidence type="ECO:0000313" key="2">
    <source>
        <dbReference type="Proteomes" id="UP000594822"/>
    </source>
</evidence>
<dbReference type="Proteomes" id="UP000594822">
    <property type="component" value="Segment"/>
</dbReference>
<dbReference type="RefSeq" id="YP_010114120.1">
    <property type="nucleotide sequence ID" value="NC_055912.1"/>
</dbReference>
<keyword evidence="2" id="KW-1185">Reference proteome</keyword>